<dbReference type="Pfam" id="PF01393">
    <property type="entry name" value="Chromo_shadow"/>
    <property type="match status" value="1"/>
</dbReference>
<name>A0AAV8WT77_9CUCU</name>
<dbReference type="PROSITE" id="PS50013">
    <property type="entry name" value="CHROMO_2"/>
    <property type="match status" value="2"/>
</dbReference>
<dbReference type="Gene3D" id="2.40.50.40">
    <property type="match status" value="2"/>
</dbReference>
<protein>
    <recommendedName>
        <fullName evidence="5">Chromo domain-containing protein</fullName>
    </recommendedName>
</protein>
<dbReference type="InterPro" id="IPR017984">
    <property type="entry name" value="Chromo_dom_subgr"/>
</dbReference>
<proteinExistence type="predicted"/>
<evidence type="ECO:0000259" key="5">
    <source>
        <dbReference type="PROSITE" id="PS50013"/>
    </source>
</evidence>
<dbReference type="Proteomes" id="UP001162156">
    <property type="component" value="Unassembled WGS sequence"/>
</dbReference>
<dbReference type="GO" id="GO:0005634">
    <property type="term" value="C:nucleus"/>
    <property type="evidence" value="ECO:0007669"/>
    <property type="project" value="UniProtKB-SubCell"/>
</dbReference>
<dbReference type="InterPro" id="IPR023779">
    <property type="entry name" value="Chromodomain_CS"/>
</dbReference>
<dbReference type="PROSITE" id="PS00598">
    <property type="entry name" value="CHROMO_1"/>
    <property type="match status" value="1"/>
</dbReference>
<evidence type="ECO:0000256" key="4">
    <source>
        <dbReference type="SAM" id="MobiDB-lite"/>
    </source>
</evidence>
<feature type="domain" description="Chromo" evidence="5">
    <location>
        <begin position="108"/>
        <end position="166"/>
    </location>
</feature>
<reference evidence="6" key="1">
    <citation type="journal article" date="2023" name="Insect Mol. Biol.">
        <title>Genome sequencing provides insights into the evolution of gene families encoding plant cell wall-degrading enzymes in longhorned beetles.</title>
        <authorList>
            <person name="Shin N.R."/>
            <person name="Okamura Y."/>
            <person name="Kirsch R."/>
            <person name="Pauchet Y."/>
        </authorList>
    </citation>
    <scope>NUCLEOTIDE SEQUENCE</scope>
    <source>
        <strain evidence="6">RBIC_L_NR</strain>
    </source>
</reference>
<dbReference type="PRINTS" id="PR00504">
    <property type="entry name" value="CHROMODOMAIN"/>
</dbReference>
<keyword evidence="2" id="KW-0677">Repeat</keyword>
<organism evidence="6 7">
    <name type="scientific">Rhamnusium bicolor</name>
    <dbReference type="NCBI Taxonomy" id="1586634"/>
    <lineage>
        <taxon>Eukaryota</taxon>
        <taxon>Metazoa</taxon>
        <taxon>Ecdysozoa</taxon>
        <taxon>Arthropoda</taxon>
        <taxon>Hexapoda</taxon>
        <taxon>Insecta</taxon>
        <taxon>Pterygota</taxon>
        <taxon>Neoptera</taxon>
        <taxon>Endopterygota</taxon>
        <taxon>Coleoptera</taxon>
        <taxon>Polyphaga</taxon>
        <taxon>Cucujiformia</taxon>
        <taxon>Chrysomeloidea</taxon>
        <taxon>Cerambycidae</taxon>
        <taxon>Lepturinae</taxon>
        <taxon>Rhagiini</taxon>
        <taxon>Rhamnusium</taxon>
    </lineage>
</organism>
<feature type="compositionally biased region" description="Basic and acidic residues" evidence="4">
    <location>
        <begin position="65"/>
        <end position="76"/>
    </location>
</feature>
<gene>
    <name evidence="6" type="ORF">NQ314_017639</name>
</gene>
<evidence type="ECO:0000256" key="3">
    <source>
        <dbReference type="ARBA" id="ARBA00023242"/>
    </source>
</evidence>
<dbReference type="EMBL" id="JANEYF010004928">
    <property type="protein sequence ID" value="KAJ8929656.1"/>
    <property type="molecule type" value="Genomic_DNA"/>
</dbReference>
<dbReference type="SMART" id="SM00298">
    <property type="entry name" value="CHROMO"/>
    <property type="match status" value="2"/>
</dbReference>
<feature type="region of interest" description="Disordered" evidence="4">
    <location>
        <begin position="46"/>
        <end position="111"/>
    </location>
</feature>
<dbReference type="SUPFAM" id="SSF54160">
    <property type="entry name" value="Chromo domain-like"/>
    <property type="match status" value="2"/>
</dbReference>
<feature type="domain" description="Chromo" evidence="5">
    <location>
        <begin position="18"/>
        <end position="77"/>
    </location>
</feature>
<dbReference type="InterPro" id="IPR008251">
    <property type="entry name" value="Chromo_shadow_dom"/>
</dbReference>
<accession>A0AAV8WT77</accession>
<evidence type="ECO:0000256" key="2">
    <source>
        <dbReference type="ARBA" id="ARBA00022737"/>
    </source>
</evidence>
<comment type="caution">
    <text evidence="6">The sequence shown here is derived from an EMBL/GenBank/DDBJ whole genome shotgun (WGS) entry which is preliminary data.</text>
</comment>
<dbReference type="AlphaFoldDB" id="A0AAV8WT77"/>
<sequence>MSKTKRTSPEPEEANEEYIVEKIIDSRINDNGVKEYLLKWIGYDDKDNTWEPEENLDCPSLIKAYETEKATRERDKTKKRKTDTPTPDMKGPKRSKEDKKIHGFDRGLEPEKIIGATDSSGQLMFLMKWVGTDEADLVPAKQANVKCPQVVIKFYEERLTWAAPTSEDNKNS</sequence>
<evidence type="ECO:0000256" key="1">
    <source>
        <dbReference type="ARBA" id="ARBA00004123"/>
    </source>
</evidence>
<feature type="compositionally biased region" description="Basic and acidic residues" evidence="4">
    <location>
        <begin position="90"/>
        <end position="111"/>
    </location>
</feature>
<dbReference type="InterPro" id="IPR000953">
    <property type="entry name" value="Chromo/chromo_shadow_dom"/>
</dbReference>
<evidence type="ECO:0000313" key="6">
    <source>
        <dbReference type="EMBL" id="KAJ8929656.1"/>
    </source>
</evidence>
<dbReference type="FunFam" id="2.40.50.40:FF:000031">
    <property type="entry name" value="Heterochromatin protein 1"/>
    <property type="match status" value="1"/>
</dbReference>
<keyword evidence="3" id="KW-0539">Nucleus</keyword>
<dbReference type="PANTHER" id="PTHR22812">
    <property type="entry name" value="CHROMOBOX PROTEIN"/>
    <property type="match status" value="1"/>
</dbReference>
<dbReference type="InterPro" id="IPR016197">
    <property type="entry name" value="Chromo-like_dom_sf"/>
</dbReference>
<dbReference type="InterPro" id="IPR051219">
    <property type="entry name" value="Heterochromatin_chromo-domain"/>
</dbReference>
<dbReference type="SMART" id="SM00300">
    <property type="entry name" value="ChSh"/>
    <property type="match status" value="1"/>
</dbReference>
<dbReference type="Pfam" id="PF00385">
    <property type="entry name" value="Chromo"/>
    <property type="match status" value="1"/>
</dbReference>
<comment type="subcellular location">
    <subcellularLocation>
        <location evidence="1">Nucleus</location>
    </subcellularLocation>
</comment>
<evidence type="ECO:0000313" key="7">
    <source>
        <dbReference type="Proteomes" id="UP001162156"/>
    </source>
</evidence>
<dbReference type="InterPro" id="IPR023780">
    <property type="entry name" value="Chromo_domain"/>
</dbReference>
<keyword evidence="7" id="KW-1185">Reference proteome</keyword>
<dbReference type="GO" id="GO:0000792">
    <property type="term" value="C:heterochromatin"/>
    <property type="evidence" value="ECO:0007669"/>
    <property type="project" value="UniProtKB-ARBA"/>
</dbReference>